<organism evidence="1 2">
    <name type="scientific">Dallia pectoralis</name>
    <name type="common">Alaska blackfish</name>
    <dbReference type="NCBI Taxonomy" id="75939"/>
    <lineage>
        <taxon>Eukaryota</taxon>
        <taxon>Metazoa</taxon>
        <taxon>Chordata</taxon>
        <taxon>Craniata</taxon>
        <taxon>Vertebrata</taxon>
        <taxon>Euteleostomi</taxon>
        <taxon>Actinopterygii</taxon>
        <taxon>Neopterygii</taxon>
        <taxon>Teleostei</taxon>
        <taxon>Protacanthopterygii</taxon>
        <taxon>Esociformes</taxon>
        <taxon>Umbridae</taxon>
        <taxon>Dallia</taxon>
    </lineage>
</organism>
<keyword evidence="2" id="KW-1185">Reference proteome</keyword>
<reference evidence="1" key="1">
    <citation type="submission" date="2021-05" db="EMBL/GenBank/DDBJ databases">
        <authorList>
            <person name="Pan Q."/>
            <person name="Jouanno E."/>
            <person name="Zahm M."/>
            <person name="Klopp C."/>
            <person name="Cabau C."/>
            <person name="Louis A."/>
            <person name="Berthelot C."/>
            <person name="Parey E."/>
            <person name="Roest Crollius H."/>
            <person name="Montfort J."/>
            <person name="Robinson-Rechavi M."/>
            <person name="Bouchez O."/>
            <person name="Lampietro C."/>
            <person name="Lopez Roques C."/>
            <person name="Donnadieu C."/>
            <person name="Postlethwait J."/>
            <person name="Bobe J."/>
            <person name="Dillon D."/>
            <person name="Chandos A."/>
            <person name="von Hippel F."/>
            <person name="Guiguen Y."/>
        </authorList>
    </citation>
    <scope>NUCLEOTIDE SEQUENCE</scope>
    <source>
        <strain evidence="1">YG-Jan2019</strain>
    </source>
</reference>
<evidence type="ECO:0000313" key="2">
    <source>
        <dbReference type="Proteomes" id="UP001157502"/>
    </source>
</evidence>
<sequence>MFCSEIWNSTILQFSMDTKIQRWMAVCLVFTLRGSLSQNLSTTPDAQVMVTETLVADASATPSPTPTDGRKSTSGSNQNASGLQTLNTPAGRDLNPTSTVKVPASVPINKSTAPTTKPLTTTVTTAPTTSGKTVTRNKSWDDPFNYDYNSLRSFGLSVAAVLFILGIMVLCCGKLSCTSSRCHRRKGKSYQVTRM</sequence>
<proteinExistence type="predicted"/>
<accession>A0ACC2GP50</accession>
<evidence type="ECO:0000313" key="1">
    <source>
        <dbReference type="EMBL" id="KAJ8005332.1"/>
    </source>
</evidence>
<dbReference type="Proteomes" id="UP001157502">
    <property type="component" value="Chromosome 11"/>
</dbReference>
<protein>
    <submittedName>
        <fullName evidence="1">Uncharacterized protein</fullName>
    </submittedName>
</protein>
<dbReference type="EMBL" id="CM055738">
    <property type="protein sequence ID" value="KAJ8005332.1"/>
    <property type="molecule type" value="Genomic_DNA"/>
</dbReference>
<name>A0ACC2GP50_DALPE</name>
<comment type="caution">
    <text evidence="1">The sequence shown here is derived from an EMBL/GenBank/DDBJ whole genome shotgun (WGS) entry which is preliminary data.</text>
</comment>
<gene>
    <name evidence="1" type="ORF">DPEC_G00145530</name>
</gene>